<gene>
    <name evidence="1" type="ORF">MTR67_045104</name>
</gene>
<keyword evidence="2" id="KW-1185">Reference proteome</keyword>
<name>A0AAF0UUN5_SOLVR</name>
<accession>A0AAF0UUN5</accession>
<proteinExistence type="predicted"/>
<reference evidence="1" key="1">
    <citation type="submission" date="2023-08" db="EMBL/GenBank/DDBJ databases">
        <title>A de novo genome assembly of Solanum verrucosum Schlechtendal, a Mexican diploid species geographically isolated from the other diploid A-genome species in potato relatives.</title>
        <authorList>
            <person name="Hosaka K."/>
        </authorList>
    </citation>
    <scope>NUCLEOTIDE SEQUENCE</scope>
    <source>
        <tissue evidence="1">Young leaves</tissue>
    </source>
</reference>
<organism evidence="1 2">
    <name type="scientific">Solanum verrucosum</name>
    <dbReference type="NCBI Taxonomy" id="315347"/>
    <lineage>
        <taxon>Eukaryota</taxon>
        <taxon>Viridiplantae</taxon>
        <taxon>Streptophyta</taxon>
        <taxon>Embryophyta</taxon>
        <taxon>Tracheophyta</taxon>
        <taxon>Spermatophyta</taxon>
        <taxon>Magnoliopsida</taxon>
        <taxon>eudicotyledons</taxon>
        <taxon>Gunneridae</taxon>
        <taxon>Pentapetalae</taxon>
        <taxon>asterids</taxon>
        <taxon>lamiids</taxon>
        <taxon>Solanales</taxon>
        <taxon>Solanaceae</taxon>
        <taxon>Solanoideae</taxon>
        <taxon>Solaneae</taxon>
        <taxon>Solanum</taxon>
    </lineage>
</organism>
<dbReference type="EMBL" id="CP133621">
    <property type="protein sequence ID" value="WMV51719.1"/>
    <property type="molecule type" value="Genomic_DNA"/>
</dbReference>
<evidence type="ECO:0000313" key="2">
    <source>
        <dbReference type="Proteomes" id="UP001234989"/>
    </source>
</evidence>
<sequence length="122" mass="14126">MAPASNFNSISNTVCVMDASTRLGSSLVKRLLTKWLHCSKYSCTFIFYSRYSREDSMGIGYGQNVYMESDTRIIQERISNKKLNKLVIECQWQIKWSTYESVNIISIINSIRHYELIGNLHS</sequence>
<evidence type="ECO:0000313" key="1">
    <source>
        <dbReference type="EMBL" id="WMV51719.1"/>
    </source>
</evidence>
<dbReference type="Proteomes" id="UP001234989">
    <property type="component" value="Chromosome 10"/>
</dbReference>
<protein>
    <submittedName>
        <fullName evidence="1">Uncharacterized protein</fullName>
    </submittedName>
</protein>
<dbReference type="AlphaFoldDB" id="A0AAF0UUN5"/>